<sequence length="156" mass="17054">MTGLFGESGLKTSLVTGKGVPHLLKPETVDTYENLRTTKKVALVSSVDTDSKFHQTKKLHQRSCYQGTSFSPNGTKTGAFCLGSLIIEDKILESPIKIGRSLDIITERIGIMTSSDGLEEERLSLTCYGRRAQGFLKSSSVYAIQQSIKSMSYLPA</sequence>
<gene>
    <name evidence="1" type="ORF">NPIL_558921</name>
</gene>
<proteinExistence type="predicted"/>
<reference evidence="1" key="1">
    <citation type="submission" date="2020-08" db="EMBL/GenBank/DDBJ databases">
        <title>Multicomponent nature underlies the extraordinary mechanical properties of spider dragline silk.</title>
        <authorList>
            <person name="Kono N."/>
            <person name="Nakamura H."/>
            <person name="Mori M."/>
            <person name="Yoshida Y."/>
            <person name="Ohtoshi R."/>
            <person name="Malay A.D."/>
            <person name="Moran D.A.P."/>
            <person name="Tomita M."/>
            <person name="Numata K."/>
            <person name="Arakawa K."/>
        </authorList>
    </citation>
    <scope>NUCLEOTIDE SEQUENCE</scope>
</reference>
<protein>
    <submittedName>
        <fullName evidence="1">Uncharacterized protein</fullName>
    </submittedName>
</protein>
<evidence type="ECO:0000313" key="1">
    <source>
        <dbReference type="EMBL" id="GFS98561.1"/>
    </source>
</evidence>
<comment type="caution">
    <text evidence="1">The sequence shown here is derived from an EMBL/GenBank/DDBJ whole genome shotgun (WGS) entry which is preliminary data.</text>
</comment>
<name>A0A8X6N7I2_NEPPI</name>
<dbReference type="AlphaFoldDB" id="A0A8X6N7I2"/>
<organism evidence="1 2">
    <name type="scientific">Nephila pilipes</name>
    <name type="common">Giant wood spider</name>
    <name type="synonym">Nephila maculata</name>
    <dbReference type="NCBI Taxonomy" id="299642"/>
    <lineage>
        <taxon>Eukaryota</taxon>
        <taxon>Metazoa</taxon>
        <taxon>Ecdysozoa</taxon>
        <taxon>Arthropoda</taxon>
        <taxon>Chelicerata</taxon>
        <taxon>Arachnida</taxon>
        <taxon>Araneae</taxon>
        <taxon>Araneomorphae</taxon>
        <taxon>Entelegynae</taxon>
        <taxon>Araneoidea</taxon>
        <taxon>Nephilidae</taxon>
        <taxon>Nephila</taxon>
    </lineage>
</organism>
<evidence type="ECO:0000313" key="2">
    <source>
        <dbReference type="Proteomes" id="UP000887013"/>
    </source>
</evidence>
<dbReference type="Proteomes" id="UP000887013">
    <property type="component" value="Unassembled WGS sequence"/>
</dbReference>
<accession>A0A8X6N7I2</accession>
<dbReference type="EMBL" id="BMAW01006371">
    <property type="protein sequence ID" value="GFS98561.1"/>
    <property type="molecule type" value="Genomic_DNA"/>
</dbReference>
<keyword evidence="2" id="KW-1185">Reference proteome</keyword>